<feature type="non-terminal residue" evidence="2">
    <location>
        <position position="180"/>
    </location>
</feature>
<gene>
    <name evidence="2" type="ORF">GSLYS_00007160001</name>
</gene>
<dbReference type="AlphaFoldDB" id="A0AAV2HIG0"/>
<reference evidence="2 3" key="1">
    <citation type="submission" date="2024-04" db="EMBL/GenBank/DDBJ databases">
        <authorList>
            <consortium name="Genoscope - CEA"/>
            <person name="William W."/>
        </authorList>
    </citation>
    <scope>NUCLEOTIDE SEQUENCE [LARGE SCALE GENOMIC DNA]</scope>
</reference>
<keyword evidence="3" id="KW-1185">Reference proteome</keyword>
<name>A0AAV2HIG0_LYMST</name>
<dbReference type="EMBL" id="CAXITT010000135">
    <property type="protein sequence ID" value="CAL1533142.1"/>
    <property type="molecule type" value="Genomic_DNA"/>
</dbReference>
<sequence>MQRFPGLFISIALISFIAKPECTTASEHVSNRAFLDPIDYTLVQKSCSDGVVHLVDHYIVTGFINVTGYTLPNLAAAFMLVYYTTTTRGVPLWWGIQSTKFDLRKEHCTDLQQVPFAKCGCQLESNDIMRVKCKVPVNLSHWTKPLRLFFVTYQYSATLPKSNNKVYPNASCKTAASTNG</sequence>
<proteinExistence type="predicted"/>
<dbReference type="Proteomes" id="UP001497497">
    <property type="component" value="Unassembled WGS sequence"/>
</dbReference>
<feature type="signal peptide" evidence="1">
    <location>
        <begin position="1"/>
        <end position="25"/>
    </location>
</feature>
<comment type="caution">
    <text evidence="2">The sequence shown here is derived from an EMBL/GenBank/DDBJ whole genome shotgun (WGS) entry which is preliminary data.</text>
</comment>
<evidence type="ECO:0000256" key="1">
    <source>
        <dbReference type="SAM" id="SignalP"/>
    </source>
</evidence>
<organism evidence="2 3">
    <name type="scientific">Lymnaea stagnalis</name>
    <name type="common">Great pond snail</name>
    <name type="synonym">Helix stagnalis</name>
    <dbReference type="NCBI Taxonomy" id="6523"/>
    <lineage>
        <taxon>Eukaryota</taxon>
        <taxon>Metazoa</taxon>
        <taxon>Spiralia</taxon>
        <taxon>Lophotrochozoa</taxon>
        <taxon>Mollusca</taxon>
        <taxon>Gastropoda</taxon>
        <taxon>Heterobranchia</taxon>
        <taxon>Euthyneura</taxon>
        <taxon>Panpulmonata</taxon>
        <taxon>Hygrophila</taxon>
        <taxon>Lymnaeoidea</taxon>
        <taxon>Lymnaeidae</taxon>
        <taxon>Lymnaea</taxon>
    </lineage>
</organism>
<evidence type="ECO:0000313" key="2">
    <source>
        <dbReference type="EMBL" id="CAL1533142.1"/>
    </source>
</evidence>
<evidence type="ECO:0000313" key="3">
    <source>
        <dbReference type="Proteomes" id="UP001497497"/>
    </source>
</evidence>
<feature type="chain" id="PRO_5043595428" evidence="1">
    <location>
        <begin position="26"/>
        <end position="180"/>
    </location>
</feature>
<keyword evidence="1" id="KW-0732">Signal</keyword>
<accession>A0AAV2HIG0</accession>
<protein>
    <submittedName>
        <fullName evidence="2">Uncharacterized protein</fullName>
    </submittedName>
</protein>